<dbReference type="InterPro" id="IPR001647">
    <property type="entry name" value="HTH_TetR"/>
</dbReference>
<keyword evidence="7" id="KW-1185">Reference proteome</keyword>
<dbReference type="SUPFAM" id="SSF48498">
    <property type="entry name" value="Tetracyclin repressor-like, C-terminal domain"/>
    <property type="match status" value="1"/>
</dbReference>
<organism evidence="6 7">
    <name type="scientific">Jiangella ureilytica</name>
    <dbReference type="NCBI Taxonomy" id="2530374"/>
    <lineage>
        <taxon>Bacteria</taxon>
        <taxon>Bacillati</taxon>
        <taxon>Actinomycetota</taxon>
        <taxon>Actinomycetes</taxon>
        <taxon>Jiangellales</taxon>
        <taxon>Jiangellaceae</taxon>
        <taxon>Jiangella</taxon>
    </lineage>
</organism>
<protein>
    <submittedName>
        <fullName evidence="6">TetR/AcrR family transcriptional regulator</fullName>
    </submittedName>
</protein>
<evidence type="ECO:0000313" key="6">
    <source>
        <dbReference type="EMBL" id="TDC50931.1"/>
    </source>
</evidence>
<dbReference type="InterPro" id="IPR050109">
    <property type="entry name" value="HTH-type_TetR-like_transc_reg"/>
</dbReference>
<evidence type="ECO:0000259" key="5">
    <source>
        <dbReference type="PROSITE" id="PS50977"/>
    </source>
</evidence>
<dbReference type="InterPro" id="IPR039536">
    <property type="entry name" value="TetR_C_Proteobacteria"/>
</dbReference>
<dbReference type="Pfam" id="PF00440">
    <property type="entry name" value="TetR_N"/>
    <property type="match status" value="1"/>
</dbReference>
<keyword evidence="3" id="KW-0804">Transcription</keyword>
<dbReference type="GO" id="GO:0045892">
    <property type="term" value="P:negative regulation of DNA-templated transcription"/>
    <property type="evidence" value="ECO:0007669"/>
    <property type="project" value="UniProtKB-ARBA"/>
</dbReference>
<evidence type="ECO:0000256" key="2">
    <source>
        <dbReference type="ARBA" id="ARBA00023125"/>
    </source>
</evidence>
<dbReference type="Pfam" id="PF14246">
    <property type="entry name" value="TetR_C_7"/>
    <property type="match status" value="1"/>
</dbReference>
<dbReference type="PRINTS" id="PR00455">
    <property type="entry name" value="HTHTETR"/>
</dbReference>
<evidence type="ECO:0000256" key="4">
    <source>
        <dbReference type="PROSITE-ProRule" id="PRU00335"/>
    </source>
</evidence>
<dbReference type="PANTHER" id="PTHR30055:SF146">
    <property type="entry name" value="HTH-TYPE TRANSCRIPTIONAL DUAL REGULATOR CECR"/>
    <property type="match status" value="1"/>
</dbReference>
<dbReference type="InterPro" id="IPR009057">
    <property type="entry name" value="Homeodomain-like_sf"/>
</dbReference>
<sequence length="269" mass="29138">MGRSPWNAPAGSTMTRAGPSPVRLTAIGVPSADRACMSTTPLDTELFSTLLKYCTVQFMEPTRGRGAPKEPLILDAARDVFLRRGFGPAAVDEIAAIAAISKVTLYKYFPSKELLFAAVIRRDIEAAERRSDDHLDALAATTDLPGDLRAFAREFVTTVTGPDLLRMRRLVASEAERFPDLARTWDEHGRLRGLRTLRRLFGALAERGLLAGDMDVAAEQFLWLLLGAPFNESLFTPAAEPAARDLAAHADAAVATFLAAFGADGVRPV</sequence>
<evidence type="ECO:0000313" key="7">
    <source>
        <dbReference type="Proteomes" id="UP000295621"/>
    </source>
</evidence>
<evidence type="ECO:0000256" key="3">
    <source>
        <dbReference type="ARBA" id="ARBA00023163"/>
    </source>
</evidence>
<reference evidence="6 7" key="1">
    <citation type="submission" date="2019-02" db="EMBL/GenBank/DDBJ databases">
        <title>Draft genome sequences of novel Actinobacteria.</title>
        <authorList>
            <person name="Sahin N."/>
            <person name="Ay H."/>
            <person name="Saygin H."/>
        </authorList>
    </citation>
    <scope>NUCLEOTIDE SEQUENCE [LARGE SCALE GENOMIC DNA]</scope>
    <source>
        <strain evidence="6 7">KC603</strain>
    </source>
</reference>
<feature type="domain" description="HTH tetR-type" evidence="5">
    <location>
        <begin position="67"/>
        <end position="127"/>
    </location>
</feature>
<keyword evidence="1" id="KW-0805">Transcription regulation</keyword>
<gene>
    <name evidence="6" type="ORF">E1212_13380</name>
</gene>
<dbReference type="InterPro" id="IPR036271">
    <property type="entry name" value="Tet_transcr_reg_TetR-rel_C_sf"/>
</dbReference>
<evidence type="ECO:0000256" key="1">
    <source>
        <dbReference type="ARBA" id="ARBA00023015"/>
    </source>
</evidence>
<feature type="DNA-binding region" description="H-T-H motif" evidence="4">
    <location>
        <begin position="90"/>
        <end position="109"/>
    </location>
</feature>
<dbReference type="Proteomes" id="UP000295621">
    <property type="component" value="Unassembled WGS sequence"/>
</dbReference>
<keyword evidence="2 4" id="KW-0238">DNA-binding</keyword>
<dbReference type="AlphaFoldDB" id="A0A4R4RME7"/>
<dbReference type="GO" id="GO:0003700">
    <property type="term" value="F:DNA-binding transcription factor activity"/>
    <property type="evidence" value="ECO:0007669"/>
    <property type="project" value="TreeGrafter"/>
</dbReference>
<dbReference type="EMBL" id="SMKL01000026">
    <property type="protein sequence ID" value="TDC50931.1"/>
    <property type="molecule type" value="Genomic_DNA"/>
</dbReference>
<name>A0A4R4RME7_9ACTN</name>
<accession>A0A4R4RME7</accession>
<dbReference type="FunFam" id="1.10.10.60:FF:000141">
    <property type="entry name" value="TetR family transcriptional regulator"/>
    <property type="match status" value="1"/>
</dbReference>
<dbReference type="GO" id="GO:0000976">
    <property type="term" value="F:transcription cis-regulatory region binding"/>
    <property type="evidence" value="ECO:0007669"/>
    <property type="project" value="TreeGrafter"/>
</dbReference>
<dbReference type="PROSITE" id="PS50977">
    <property type="entry name" value="HTH_TETR_2"/>
    <property type="match status" value="1"/>
</dbReference>
<dbReference type="Gene3D" id="1.10.357.10">
    <property type="entry name" value="Tetracycline Repressor, domain 2"/>
    <property type="match status" value="1"/>
</dbReference>
<proteinExistence type="predicted"/>
<dbReference type="PANTHER" id="PTHR30055">
    <property type="entry name" value="HTH-TYPE TRANSCRIPTIONAL REGULATOR RUTR"/>
    <property type="match status" value="1"/>
</dbReference>
<dbReference type="SUPFAM" id="SSF46689">
    <property type="entry name" value="Homeodomain-like"/>
    <property type="match status" value="1"/>
</dbReference>
<dbReference type="OrthoDB" id="7186128at2"/>
<comment type="caution">
    <text evidence="6">The sequence shown here is derived from an EMBL/GenBank/DDBJ whole genome shotgun (WGS) entry which is preliminary data.</text>
</comment>